<evidence type="ECO:0000256" key="5">
    <source>
        <dbReference type="SAM" id="MobiDB-lite"/>
    </source>
</evidence>
<dbReference type="InterPro" id="IPR005829">
    <property type="entry name" value="Sugar_transporter_CS"/>
</dbReference>
<proteinExistence type="predicted"/>
<keyword evidence="4 6" id="KW-0472">Membrane</keyword>
<dbReference type="SUPFAM" id="SSF103473">
    <property type="entry name" value="MFS general substrate transporter"/>
    <property type="match status" value="1"/>
</dbReference>
<evidence type="ECO:0000256" key="3">
    <source>
        <dbReference type="ARBA" id="ARBA00022989"/>
    </source>
</evidence>
<sequence length="428" mass="47471">MEWDLVCERSGLSPLFQSLYFLGAAIGEPLLGFLSDRYGRRWVLMVAGVIFSLVAVASALLPLLTLVLASRFILGLLHPSCSVAYVKAMEVCPTKQRTIMGLLITAPFAFTGMMFGAWAYLVRDWRTLQLFCTLPAVLILLQIPFMDESPRWLMVQGRVEEAAKVLHKASCWQGDALPPQQQLTDHLQKLRNQQQTVPKSKAEEYGCVAVWFKDVVLMLRQPTLRKITLALFSYSDDPFLYMVMSSLMEVPGYSGFTPIVVKFGRRPVLSSCFAISGAAILAILITPTAYTTVTLVLALVGKLFITGAYNLLYLTASELLPTCVRSRGLNLSSMMARVGSIMSPFIIGLLALTYRWLPSLMFGTFAALASLIALLLPDSRHKPLPDTTQDVEQLYGRRTEASPTLITNSESLPPLKNQEDIEQETTTQ</sequence>
<comment type="subcellular location">
    <subcellularLocation>
        <location evidence="1">Membrane</location>
        <topology evidence="1">Multi-pass membrane protein</topology>
    </subcellularLocation>
</comment>
<feature type="transmembrane region" description="Helical" evidence="6">
    <location>
        <begin position="15"/>
        <end position="35"/>
    </location>
</feature>
<evidence type="ECO:0000313" key="9">
    <source>
        <dbReference type="Proteomes" id="UP000747542"/>
    </source>
</evidence>
<dbReference type="GO" id="GO:0016020">
    <property type="term" value="C:membrane"/>
    <property type="evidence" value="ECO:0007669"/>
    <property type="project" value="UniProtKB-SubCell"/>
</dbReference>
<feature type="transmembrane region" description="Helical" evidence="6">
    <location>
        <begin position="360"/>
        <end position="376"/>
    </location>
</feature>
<dbReference type="GO" id="GO:0022857">
    <property type="term" value="F:transmembrane transporter activity"/>
    <property type="evidence" value="ECO:0007669"/>
    <property type="project" value="InterPro"/>
</dbReference>
<evidence type="ECO:0000256" key="6">
    <source>
        <dbReference type="SAM" id="Phobius"/>
    </source>
</evidence>
<reference evidence="8" key="1">
    <citation type="journal article" date="2021" name="Sci. Adv.">
        <title>The American lobster genome reveals insights on longevity, neural, and immune adaptations.</title>
        <authorList>
            <person name="Polinski J.M."/>
            <person name="Zimin A.V."/>
            <person name="Clark K.F."/>
            <person name="Kohn A.B."/>
            <person name="Sadowski N."/>
            <person name="Timp W."/>
            <person name="Ptitsyn A."/>
            <person name="Khanna P."/>
            <person name="Romanova D.Y."/>
            <person name="Williams P."/>
            <person name="Greenwood S.J."/>
            <person name="Moroz L.L."/>
            <person name="Walt D.R."/>
            <person name="Bodnar A.G."/>
        </authorList>
    </citation>
    <scope>NUCLEOTIDE SEQUENCE</scope>
    <source>
        <strain evidence="8">GMGI-L3</strain>
    </source>
</reference>
<dbReference type="InterPro" id="IPR036259">
    <property type="entry name" value="MFS_trans_sf"/>
</dbReference>
<evidence type="ECO:0000256" key="4">
    <source>
        <dbReference type="ARBA" id="ARBA00023136"/>
    </source>
</evidence>
<dbReference type="Pfam" id="PF00083">
    <property type="entry name" value="Sugar_tr"/>
    <property type="match status" value="1"/>
</dbReference>
<dbReference type="PROSITE" id="PS50850">
    <property type="entry name" value="MFS"/>
    <property type="match status" value="1"/>
</dbReference>
<feature type="transmembrane region" description="Helical" evidence="6">
    <location>
        <begin position="334"/>
        <end position="354"/>
    </location>
</feature>
<dbReference type="Proteomes" id="UP000747542">
    <property type="component" value="Unassembled WGS sequence"/>
</dbReference>
<dbReference type="AlphaFoldDB" id="A0A8J5N4Y9"/>
<evidence type="ECO:0000256" key="1">
    <source>
        <dbReference type="ARBA" id="ARBA00004141"/>
    </source>
</evidence>
<dbReference type="InterPro" id="IPR005828">
    <property type="entry name" value="MFS_sugar_transport-like"/>
</dbReference>
<accession>A0A8J5N4Y9</accession>
<keyword evidence="3 6" id="KW-1133">Transmembrane helix</keyword>
<feature type="transmembrane region" description="Helical" evidence="6">
    <location>
        <begin position="292"/>
        <end position="313"/>
    </location>
</feature>
<evidence type="ECO:0000313" key="8">
    <source>
        <dbReference type="EMBL" id="KAG7173435.1"/>
    </source>
</evidence>
<feature type="transmembrane region" description="Helical" evidence="6">
    <location>
        <begin position="268"/>
        <end position="286"/>
    </location>
</feature>
<protein>
    <submittedName>
        <fullName evidence="8">Organic cation transporter protein-like 19</fullName>
    </submittedName>
</protein>
<feature type="transmembrane region" description="Helical" evidence="6">
    <location>
        <begin position="42"/>
        <end position="61"/>
    </location>
</feature>
<dbReference type="PANTHER" id="PTHR24064">
    <property type="entry name" value="SOLUTE CARRIER FAMILY 22 MEMBER"/>
    <property type="match status" value="1"/>
</dbReference>
<feature type="region of interest" description="Disordered" evidence="5">
    <location>
        <begin position="398"/>
        <end position="428"/>
    </location>
</feature>
<comment type="caution">
    <text evidence="8">The sequence shown here is derived from an EMBL/GenBank/DDBJ whole genome shotgun (WGS) entry which is preliminary data.</text>
</comment>
<feature type="domain" description="Major facilitator superfamily (MFS) profile" evidence="7">
    <location>
        <begin position="1"/>
        <end position="381"/>
    </location>
</feature>
<dbReference type="PROSITE" id="PS00216">
    <property type="entry name" value="SUGAR_TRANSPORT_1"/>
    <property type="match status" value="1"/>
</dbReference>
<dbReference type="EMBL" id="JAHLQT010009918">
    <property type="protein sequence ID" value="KAG7173435.1"/>
    <property type="molecule type" value="Genomic_DNA"/>
</dbReference>
<feature type="compositionally biased region" description="Polar residues" evidence="5">
    <location>
        <begin position="401"/>
        <end position="411"/>
    </location>
</feature>
<dbReference type="InterPro" id="IPR020846">
    <property type="entry name" value="MFS_dom"/>
</dbReference>
<gene>
    <name evidence="8" type="primary">Orct-L19</name>
    <name evidence="8" type="ORF">Hamer_G023460</name>
</gene>
<keyword evidence="2 6" id="KW-0812">Transmembrane</keyword>
<name>A0A8J5N4Y9_HOMAM</name>
<evidence type="ECO:0000256" key="2">
    <source>
        <dbReference type="ARBA" id="ARBA00022692"/>
    </source>
</evidence>
<dbReference type="Gene3D" id="1.20.1250.20">
    <property type="entry name" value="MFS general substrate transporter like domains"/>
    <property type="match status" value="1"/>
</dbReference>
<feature type="transmembrane region" description="Helical" evidence="6">
    <location>
        <begin position="98"/>
        <end position="121"/>
    </location>
</feature>
<organism evidence="8 9">
    <name type="scientific">Homarus americanus</name>
    <name type="common">American lobster</name>
    <dbReference type="NCBI Taxonomy" id="6706"/>
    <lineage>
        <taxon>Eukaryota</taxon>
        <taxon>Metazoa</taxon>
        <taxon>Ecdysozoa</taxon>
        <taxon>Arthropoda</taxon>
        <taxon>Crustacea</taxon>
        <taxon>Multicrustacea</taxon>
        <taxon>Malacostraca</taxon>
        <taxon>Eumalacostraca</taxon>
        <taxon>Eucarida</taxon>
        <taxon>Decapoda</taxon>
        <taxon>Pleocyemata</taxon>
        <taxon>Astacidea</taxon>
        <taxon>Nephropoidea</taxon>
        <taxon>Nephropidae</taxon>
        <taxon>Homarus</taxon>
    </lineage>
</organism>
<evidence type="ECO:0000259" key="7">
    <source>
        <dbReference type="PROSITE" id="PS50850"/>
    </source>
</evidence>
<keyword evidence="9" id="KW-1185">Reference proteome</keyword>
<feature type="transmembrane region" description="Helical" evidence="6">
    <location>
        <begin position="127"/>
        <end position="146"/>
    </location>
</feature>